<evidence type="ECO:0000313" key="2">
    <source>
        <dbReference type="EMBL" id="CAB1422240.1"/>
    </source>
</evidence>
<evidence type="ECO:0000256" key="1">
    <source>
        <dbReference type="SAM" id="MobiDB-lite"/>
    </source>
</evidence>
<dbReference type="Proteomes" id="UP001153269">
    <property type="component" value="Unassembled WGS sequence"/>
</dbReference>
<accession>A0A9N7U031</accession>
<gene>
    <name evidence="2" type="ORF">PLEPLA_LOCUS10129</name>
</gene>
<protein>
    <submittedName>
        <fullName evidence="2">Uncharacterized protein</fullName>
    </submittedName>
</protein>
<feature type="compositionally biased region" description="Basic and acidic residues" evidence="1">
    <location>
        <begin position="59"/>
        <end position="68"/>
    </location>
</feature>
<keyword evidence="3" id="KW-1185">Reference proteome</keyword>
<name>A0A9N7U031_PLEPL</name>
<organism evidence="2 3">
    <name type="scientific">Pleuronectes platessa</name>
    <name type="common">European plaice</name>
    <dbReference type="NCBI Taxonomy" id="8262"/>
    <lineage>
        <taxon>Eukaryota</taxon>
        <taxon>Metazoa</taxon>
        <taxon>Chordata</taxon>
        <taxon>Craniata</taxon>
        <taxon>Vertebrata</taxon>
        <taxon>Euteleostomi</taxon>
        <taxon>Actinopterygii</taxon>
        <taxon>Neopterygii</taxon>
        <taxon>Teleostei</taxon>
        <taxon>Neoteleostei</taxon>
        <taxon>Acanthomorphata</taxon>
        <taxon>Carangaria</taxon>
        <taxon>Pleuronectiformes</taxon>
        <taxon>Pleuronectoidei</taxon>
        <taxon>Pleuronectidae</taxon>
        <taxon>Pleuronectes</taxon>
    </lineage>
</organism>
<feature type="compositionally biased region" description="Basic and acidic residues" evidence="1">
    <location>
        <begin position="145"/>
        <end position="166"/>
    </location>
</feature>
<reference evidence="2" key="1">
    <citation type="submission" date="2020-03" db="EMBL/GenBank/DDBJ databases">
        <authorList>
            <person name="Weist P."/>
        </authorList>
    </citation>
    <scope>NUCLEOTIDE SEQUENCE</scope>
</reference>
<proteinExistence type="predicted"/>
<sequence length="254" mass="28031">MRGGARSPAGKRPAHPGSAELHSSPPAPLGVCRRCCRARRARKDQERRLQARGAFVGENHSRAGHGEDSETWPSTQEVSKWASLCSHLASSSSSSSSSWMDVFLFPADAQRGDGPRCTAMRLVLRGKQKKRGFFYEWRGRRRAGKAAEAKERKVTEGNNTDMERSLRHGGAVTPLQTVQQRPPHNHPATAAQQPDTGDERSRQAWKRGVPRRPVCLSAPRSYETQPRTRRLLPGLTRSILGEPAPHLTVGAVLL</sequence>
<comment type="caution">
    <text evidence="2">The sequence shown here is derived from an EMBL/GenBank/DDBJ whole genome shotgun (WGS) entry which is preliminary data.</text>
</comment>
<evidence type="ECO:0000313" key="3">
    <source>
        <dbReference type="Proteomes" id="UP001153269"/>
    </source>
</evidence>
<feature type="region of interest" description="Disordered" evidence="1">
    <location>
        <begin position="1"/>
        <end position="30"/>
    </location>
</feature>
<feature type="region of interest" description="Disordered" evidence="1">
    <location>
        <begin position="144"/>
        <end position="226"/>
    </location>
</feature>
<dbReference type="EMBL" id="CADEAL010000570">
    <property type="protein sequence ID" value="CAB1422240.1"/>
    <property type="molecule type" value="Genomic_DNA"/>
</dbReference>
<feature type="region of interest" description="Disordered" evidence="1">
    <location>
        <begin position="47"/>
        <end position="73"/>
    </location>
</feature>
<dbReference type="AlphaFoldDB" id="A0A9N7U031"/>